<accession>A0A0N8P105</accession>
<dbReference type="GO" id="GO:0005737">
    <property type="term" value="C:cytoplasm"/>
    <property type="evidence" value="ECO:0007669"/>
    <property type="project" value="UniProtKB-SubCell"/>
</dbReference>
<dbReference type="SMR" id="A0A0N8P105"/>
<gene>
    <name evidence="10" type="primary">Dana\GF23922</name>
    <name evidence="10" type="synonym">dana_GLEANR_8684</name>
    <name evidence="10" type="ORF">GF23922</name>
</gene>
<dbReference type="GO" id="GO:0005634">
    <property type="term" value="C:nucleus"/>
    <property type="evidence" value="ECO:0007669"/>
    <property type="project" value="UniProtKB-SubCell"/>
</dbReference>
<dbReference type="InterPro" id="IPR000357">
    <property type="entry name" value="HEAT"/>
</dbReference>
<evidence type="ECO:0000256" key="1">
    <source>
        <dbReference type="ARBA" id="ARBA00004123"/>
    </source>
</evidence>
<dbReference type="GO" id="GO:0031267">
    <property type="term" value="F:small GTPase binding"/>
    <property type="evidence" value="ECO:0007669"/>
    <property type="project" value="InterPro"/>
</dbReference>
<dbReference type="GO" id="GO:0006606">
    <property type="term" value="P:protein import into nucleus"/>
    <property type="evidence" value="ECO:0007669"/>
    <property type="project" value="InterPro"/>
</dbReference>
<dbReference type="InterPro" id="IPR016024">
    <property type="entry name" value="ARM-type_fold"/>
</dbReference>
<dbReference type="PROSITE" id="PS50166">
    <property type="entry name" value="IMPORTIN_B_NT"/>
    <property type="match status" value="1"/>
</dbReference>
<dbReference type="InterPro" id="IPR058584">
    <property type="entry name" value="IMB1_TNPO1-like_TPR"/>
</dbReference>
<dbReference type="EMBL" id="CH902618">
    <property type="protein sequence ID" value="KPU78580.1"/>
    <property type="molecule type" value="Genomic_DNA"/>
</dbReference>
<feature type="domain" description="Importin N-terminal" evidence="9">
    <location>
        <begin position="23"/>
        <end position="91"/>
    </location>
</feature>
<dbReference type="SMART" id="SM00913">
    <property type="entry name" value="IBN_N"/>
    <property type="match status" value="1"/>
</dbReference>
<dbReference type="Pfam" id="PF25780">
    <property type="entry name" value="TPR_IPO5"/>
    <property type="match status" value="1"/>
</dbReference>
<keyword evidence="8" id="KW-0539">Nucleus</keyword>
<name>A0A0N8P105_DROAN</name>
<dbReference type="InterPro" id="IPR001494">
    <property type="entry name" value="Importin-beta_N"/>
</dbReference>
<evidence type="ECO:0000256" key="8">
    <source>
        <dbReference type="ARBA" id="ARBA00023242"/>
    </source>
</evidence>
<dbReference type="AlphaFoldDB" id="A0A0N8P105"/>
<dbReference type="Proteomes" id="UP000007801">
    <property type="component" value="Unassembled WGS sequence"/>
</dbReference>
<dbReference type="Gene3D" id="1.25.10.10">
    <property type="entry name" value="Leucine-rich Repeat Variant"/>
    <property type="match status" value="1"/>
</dbReference>
<dbReference type="Pfam" id="PF03810">
    <property type="entry name" value="IBN_N"/>
    <property type="match status" value="1"/>
</dbReference>
<keyword evidence="3" id="KW-0813">Transport</keyword>
<protein>
    <submittedName>
        <fullName evidence="10">Uncharacterized protein, isoform B</fullName>
    </submittedName>
</protein>
<dbReference type="OrthoDB" id="7862313at2759"/>
<evidence type="ECO:0000313" key="11">
    <source>
        <dbReference type="Proteomes" id="UP000007801"/>
    </source>
</evidence>
<evidence type="ECO:0000313" key="10">
    <source>
        <dbReference type="EMBL" id="KPU78580.1"/>
    </source>
</evidence>
<evidence type="ECO:0000256" key="6">
    <source>
        <dbReference type="ARBA" id="ARBA00022927"/>
    </source>
</evidence>
<dbReference type="SUPFAM" id="SSF48371">
    <property type="entry name" value="ARM repeat"/>
    <property type="match status" value="2"/>
</dbReference>
<dbReference type="InterPro" id="IPR057672">
    <property type="entry name" value="TPR_IPO4/5"/>
</dbReference>
<keyword evidence="5" id="KW-0677">Repeat</keyword>
<sequence>MEAALVEIICGLLCSDNEKIRQSTAALAKAYENPEALLGFCKIIVSPMETQIRQFAAVLLNKRLGKLRHWQVLNAEQQNTIKQIVLQALVTEKEKGVKNAIAQLIGSLVRHESDKQDSWLSELLKFIFDRCVMPDPKESELGSSIFATLTDSAPDQFVAHMDTICMIFASVLVSAENNGDMTTPTVCNMLAGMNYLMPFVAGHTTAENTVSKVLPQILKSLHAFAYKGVVQEFLTVFDVLDCIAEYTPKLLNNVKPVLDFCLEVANNTQLEDAIRVQVIAFIGRIVRLKKRTISKQKLLEPVLVVIFNVMCCSPTGDDDDDYFANDGGSNPVTASSQTLDILALHMSPEKLIPPLLQILEEALQNPDPVRRRAAFLAMAVIAEGCSEAITHKYLEPMLNIIKGGISDQEPLVRNAAFFALGQFSEHLQPEISKYAPQILPVLYDYLGQLVNELKMGHPESKYTDRMFYALETFVENLEDKIKPDLPILMERLFEALDAKHAPRVRELALSTVSAVATAAKEDFMPYFPKMISVLQLYMLLEITDELEQVRIQAMDTLAAIARVVGKQNFLPLANDSMGFCLSILENGADDPDLRRAVYNLMGALSIVANEDMATVYPKIMDRIVESVISSEDVLPSVGSAEDNDPNIEINLEEESEGEEDESELEGFQVENDYLIEKEEAILALKEFAANSGTAFAPYLQSAFENVYKVIDHPHDSIRRASVETIAEFVKSLHKIGDTDGVSRASLIVIPKFAQMVRSDEEQGVVLVVLDALGDLFKEVKGPAVPTAEIGELMCGLIKDLLNNKMACQFSEPGGAGGGDEEDADDSEYDDAVIENAANLLPLLGHALEPKDFSLFFGRLYPFYIQKMSKKHSNTEIRSFLFGTLADCFQSLGIWSVSYFDTMRQLFMSGITDSDPRTRQNAYYGLGELVLNSEQKSYESYPAILQALSDAIAKEKDPSALDNICGAVARLIITNLEGVPLTHVLPVFMSNLPLREDTEENDSVQKAFRVLFMKSRPIIEPYLEQMLALTIQMLYKKELTDVERTENSITFVKEVGKCYPDKFSNVSNSSPEVFQFVQSLICFIW</sequence>
<evidence type="ECO:0000256" key="7">
    <source>
        <dbReference type="ARBA" id="ARBA00022990"/>
    </source>
</evidence>
<comment type="subcellular location">
    <subcellularLocation>
        <location evidence="2">Cytoplasm</location>
    </subcellularLocation>
    <subcellularLocation>
        <location evidence="1">Nucleus</location>
    </subcellularLocation>
</comment>
<dbReference type="STRING" id="7217.A0A0N8P105"/>
<dbReference type="InterPro" id="IPR011989">
    <property type="entry name" value="ARM-like"/>
</dbReference>
<evidence type="ECO:0000256" key="4">
    <source>
        <dbReference type="ARBA" id="ARBA00022490"/>
    </source>
</evidence>
<dbReference type="Pfam" id="PF25574">
    <property type="entry name" value="TPR_IMB1"/>
    <property type="match status" value="1"/>
</dbReference>
<keyword evidence="11" id="KW-1185">Reference proteome</keyword>
<evidence type="ECO:0000256" key="3">
    <source>
        <dbReference type="ARBA" id="ARBA00022448"/>
    </source>
</evidence>
<dbReference type="FunCoup" id="A0A0N8P105">
    <property type="interactions" value="1580"/>
</dbReference>
<keyword evidence="7" id="KW-0007">Acetylation</keyword>
<organism evidence="10 11">
    <name type="scientific">Drosophila ananassae</name>
    <name type="common">Fruit fly</name>
    <dbReference type="NCBI Taxonomy" id="7217"/>
    <lineage>
        <taxon>Eukaryota</taxon>
        <taxon>Metazoa</taxon>
        <taxon>Ecdysozoa</taxon>
        <taxon>Arthropoda</taxon>
        <taxon>Hexapoda</taxon>
        <taxon>Insecta</taxon>
        <taxon>Pterygota</taxon>
        <taxon>Neoptera</taxon>
        <taxon>Endopterygota</taxon>
        <taxon>Diptera</taxon>
        <taxon>Brachycera</taxon>
        <taxon>Muscomorpha</taxon>
        <taxon>Ephydroidea</taxon>
        <taxon>Drosophilidae</taxon>
        <taxon>Drosophila</taxon>
        <taxon>Sophophora</taxon>
    </lineage>
</organism>
<keyword evidence="4" id="KW-0963">Cytoplasm</keyword>
<dbReference type="InParanoid" id="A0A0N8P105"/>
<reference evidence="10 11" key="1">
    <citation type="journal article" date="2007" name="Nature">
        <title>Evolution of genes and genomes on the Drosophila phylogeny.</title>
        <authorList>
            <consortium name="Drosophila 12 Genomes Consortium"/>
            <person name="Clark A.G."/>
            <person name="Eisen M.B."/>
            <person name="Smith D.R."/>
            <person name="Bergman C.M."/>
            <person name="Oliver B."/>
            <person name="Markow T.A."/>
            <person name="Kaufman T.C."/>
            <person name="Kellis M."/>
            <person name="Gelbart W."/>
            <person name="Iyer V.N."/>
            <person name="Pollard D.A."/>
            <person name="Sackton T.B."/>
            <person name="Larracuente A.M."/>
            <person name="Singh N.D."/>
            <person name="Abad J.P."/>
            <person name="Abt D.N."/>
            <person name="Adryan B."/>
            <person name="Aguade M."/>
            <person name="Akashi H."/>
            <person name="Anderson W.W."/>
            <person name="Aquadro C.F."/>
            <person name="Ardell D.H."/>
            <person name="Arguello R."/>
            <person name="Artieri C.G."/>
            <person name="Barbash D.A."/>
            <person name="Barker D."/>
            <person name="Barsanti P."/>
            <person name="Batterham P."/>
            <person name="Batzoglou S."/>
            <person name="Begun D."/>
            <person name="Bhutkar A."/>
            <person name="Blanco E."/>
            <person name="Bosak S.A."/>
            <person name="Bradley R.K."/>
            <person name="Brand A.D."/>
            <person name="Brent M.R."/>
            <person name="Brooks A.N."/>
            <person name="Brown R.H."/>
            <person name="Butlin R.K."/>
            <person name="Caggese C."/>
            <person name="Calvi B.R."/>
            <person name="Bernardo de Carvalho A."/>
            <person name="Caspi A."/>
            <person name="Castrezana S."/>
            <person name="Celniker S.E."/>
            <person name="Chang J.L."/>
            <person name="Chapple C."/>
            <person name="Chatterji S."/>
            <person name="Chinwalla A."/>
            <person name="Civetta A."/>
            <person name="Clifton S.W."/>
            <person name="Comeron J.M."/>
            <person name="Costello J.C."/>
            <person name="Coyne J.A."/>
            <person name="Daub J."/>
            <person name="David R.G."/>
            <person name="Delcher A.L."/>
            <person name="Delehaunty K."/>
            <person name="Do C.B."/>
            <person name="Ebling H."/>
            <person name="Edwards K."/>
            <person name="Eickbush T."/>
            <person name="Evans J.D."/>
            <person name="Filipski A."/>
            <person name="Findeiss S."/>
            <person name="Freyhult E."/>
            <person name="Fulton L."/>
            <person name="Fulton R."/>
            <person name="Garcia A.C."/>
            <person name="Gardiner A."/>
            <person name="Garfield D.A."/>
            <person name="Garvin B.E."/>
            <person name="Gibson G."/>
            <person name="Gilbert D."/>
            <person name="Gnerre S."/>
            <person name="Godfrey J."/>
            <person name="Good R."/>
            <person name="Gotea V."/>
            <person name="Gravely B."/>
            <person name="Greenberg A.J."/>
            <person name="Griffiths-Jones S."/>
            <person name="Gross S."/>
            <person name="Guigo R."/>
            <person name="Gustafson E.A."/>
            <person name="Haerty W."/>
            <person name="Hahn M.W."/>
            <person name="Halligan D.L."/>
            <person name="Halpern A.L."/>
            <person name="Halter G.M."/>
            <person name="Han M.V."/>
            <person name="Heger A."/>
            <person name="Hillier L."/>
            <person name="Hinrichs A.S."/>
            <person name="Holmes I."/>
            <person name="Hoskins R.A."/>
            <person name="Hubisz M.J."/>
            <person name="Hultmark D."/>
            <person name="Huntley M.A."/>
            <person name="Jaffe D.B."/>
            <person name="Jagadeeshan S."/>
            <person name="Jeck W.R."/>
            <person name="Johnson J."/>
            <person name="Jones C.D."/>
            <person name="Jordan W.C."/>
            <person name="Karpen G.H."/>
            <person name="Kataoka E."/>
            <person name="Keightley P.D."/>
            <person name="Kheradpour P."/>
            <person name="Kirkness E.F."/>
            <person name="Koerich L.B."/>
            <person name="Kristiansen K."/>
            <person name="Kudrna D."/>
            <person name="Kulathinal R.J."/>
            <person name="Kumar S."/>
            <person name="Kwok R."/>
            <person name="Lander E."/>
            <person name="Langley C.H."/>
            <person name="Lapoint R."/>
            <person name="Lazzaro B.P."/>
            <person name="Lee S.J."/>
            <person name="Levesque L."/>
            <person name="Li R."/>
            <person name="Lin C.F."/>
            <person name="Lin M.F."/>
            <person name="Lindblad-Toh K."/>
            <person name="Llopart A."/>
            <person name="Long M."/>
            <person name="Low L."/>
            <person name="Lozovsky E."/>
            <person name="Lu J."/>
            <person name="Luo M."/>
            <person name="Machado C.A."/>
            <person name="Makalowski W."/>
            <person name="Marzo M."/>
            <person name="Matsuda M."/>
            <person name="Matzkin L."/>
            <person name="McAllister B."/>
            <person name="McBride C.S."/>
            <person name="McKernan B."/>
            <person name="McKernan K."/>
            <person name="Mendez-Lago M."/>
            <person name="Minx P."/>
            <person name="Mollenhauer M.U."/>
            <person name="Montooth K."/>
            <person name="Mount S.M."/>
            <person name="Mu X."/>
            <person name="Myers E."/>
            <person name="Negre B."/>
            <person name="Newfeld S."/>
            <person name="Nielsen R."/>
            <person name="Noor M.A."/>
            <person name="O'Grady P."/>
            <person name="Pachter L."/>
            <person name="Papaceit M."/>
            <person name="Parisi M.J."/>
            <person name="Parisi M."/>
            <person name="Parts L."/>
            <person name="Pedersen J.S."/>
            <person name="Pesole G."/>
            <person name="Phillippy A.M."/>
            <person name="Ponting C.P."/>
            <person name="Pop M."/>
            <person name="Porcelli D."/>
            <person name="Powell J.R."/>
            <person name="Prohaska S."/>
            <person name="Pruitt K."/>
            <person name="Puig M."/>
            <person name="Quesneville H."/>
            <person name="Ram K.R."/>
            <person name="Rand D."/>
            <person name="Rasmussen M.D."/>
            <person name="Reed L.K."/>
            <person name="Reenan R."/>
            <person name="Reily A."/>
            <person name="Remington K.A."/>
            <person name="Rieger T.T."/>
            <person name="Ritchie M.G."/>
            <person name="Robin C."/>
            <person name="Rogers Y.H."/>
            <person name="Rohde C."/>
            <person name="Rozas J."/>
            <person name="Rubenfield M.J."/>
            <person name="Ruiz A."/>
            <person name="Russo S."/>
            <person name="Salzberg S.L."/>
            <person name="Sanchez-Gracia A."/>
            <person name="Saranga D.J."/>
            <person name="Sato H."/>
            <person name="Schaeffer S.W."/>
            <person name="Schatz M.C."/>
            <person name="Schlenke T."/>
            <person name="Schwartz R."/>
            <person name="Segarra C."/>
            <person name="Singh R.S."/>
            <person name="Sirot L."/>
            <person name="Sirota M."/>
            <person name="Sisneros N.B."/>
            <person name="Smith C.D."/>
            <person name="Smith T.F."/>
            <person name="Spieth J."/>
            <person name="Stage D.E."/>
            <person name="Stark A."/>
            <person name="Stephan W."/>
            <person name="Strausberg R.L."/>
            <person name="Strempel S."/>
            <person name="Sturgill D."/>
            <person name="Sutton G."/>
            <person name="Sutton G.G."/>
            <person name="Tao W."/>
            <person name="Teichmann S."/>
            <person name="Tobari Y.N."/>
            <person name="Tomimura Y."/>
            <person name="Tsolas J.M."/>
            <person name="Valente V.L."/>
            <person name="Venter E."/>
            <person name="Venter J.C."/>
            <person name="Vicario S."/>
            <person name="Vieira F.G."/>
            <person name="Vilella A.J."/>
            <person name="Villasante A."/>
            <person name="Walenz B."/>
            <person name="Wang J."/>
            <person name="Wasserman M."/>
            <person name="Watts T."/>
            <person name="Wilson D."/>
            <person name="Wilson R.K."/>
            <person name="Wing R.A."/>
            <person name="Wolfner M.F."/>
            <person name="Wong A."/>
            <person name="Wong G.K."/>
            <person name="Wu C.I."/>
            <person name="Wu G."/>
            <person name="Yamamoto D."/>
            <person name="Yang H.P."/>
            <person name="Yang S.P."/>
            <person name="Yorke J.A."/>
            <person name="Yoshida K."/>
            <person name="Zdobnov E."/>
            <person name="Zhang P."/>
            <person name="Zhang Y."/>
            <person name="Zimin A.V."/>
            <person name="Baldwin J."/>
            <person name="Abdouelleil A."/>
            <person name="Abdulkadir J."/>
            <person name="Abebe A."/>
            <person name="Abera B."/>
            <person name="Abreu J."/>
            <person name="Acer S.C."/>
            <person name="Aftuck L."/>
            <person name="Alexander A."/>
            <person name="An P."/>
            <person name="Anderson E."/>
            <person name="Anderson S."/>
            <person name="Arachi H."/>
            <person name="Azer M."/>
            <person name="Bachantsang P."/>
            <person name="Barry A."/>
            <person name="Bayul T."/>
            <person name="Berlin A."/>
            <person name="Bessette D."/>
            <person name="Bloom T."/>
            <person name="Blye J."/>
            <person name="Boguslavskiy L."/>
            <person name="Bonnet C."/>
            <person name="Boukhgalter B."/>
            <person name="Bourzgui I."/>
            <person name="Brown A."/>
            <person name="Cahill P."/>
            <person name="Channer S."/>
            <person name="Cheshatsang Y."/>
            <person name="Chuda L."/>
            <person name="Citroen M."/>
            <person name="Collymore A."/>
            <person name="Cooke P."/>
            <person name="Costello M."/>
            <person name="D'Aco K."/>
            <person name="Daza R."/>
            <person name="De Haan G."/>
            <person name="DeGray S."/>
            <person name="DeMaso C."/>
            <person name="Dhargay N."/>
            <person name="Dooley K."/>
            <person name="Dooley E."/>
            <person name="Doricent M."/>
            <person name="Dorje P."/>
            <person name="Dorjee K."/>
            <person name="Dupes A."/>
            <person name="Elong R."/>
            <person name="Falk J."/>
            <person name="Farina A."/>
            <person name="Faro S."/>
            <person name="Ferguson D."/>
            <person name="Fisher S."/>
            <person name="Foley C.D."/>
            <person name="Franke A."/>
            <person name="Friedrich D."/>
            <person name="Gadbois L."/>
            <person name="Gearin G."/>
            <person name="Gearin C.R."/>
            <person name="Giannoukos G."/>
            <person name="Goode T."/>
            <person name="Graham J."/>
            <person name="Grandbois E."/>
            <person name="Grewal S."/>
            <person name="Gyaltsen K."/>
            <person name="Hafez N."/>
            <person name="Hagos B."/>
            <person name="Hall J."/>
            <person name="Henson C."/>
            <person name="Hollinger A."/>
            <person name="Honan T."/>
            <person name="Huard M.D."/>
            <person name="Hughes L."/>
            <person name="Hurhula B."/>
            <person name="Husby M.E."/>
            <person name="Kamat A."/>
            <person name="Kanga B."/>
            <person name="Kashin S."/>
            <person name="Khazanovich D."/>
            <person name="Kisner P."/>
            <person name="Lance K."/>
            <person name="Lara M."/>
            <person name="Lee W."/>
            <person name="Lennon N."/>
            <person name="Letendre F."/>
            <person name="LeVine R."/>
            <person name="Lipovsky A."/>
            <person name="Liu X."/>
            <person name="Liu J."/>
            <person name="Liu S."/>
            <person name="Lokyitsang T."/>
            <person name="Lokyitsang Y."/>
            <person name="Lubonja R."/>
            <person name="Lui A."/>
            <person name="MacDonald P."/>
            <person name="Magnisalis V."/>
            <person name="Maru K."/>
            <person name="Matthews C."/>
            <person name="McCusker W."/>
            <person name="McDonough S."/>
            <person name="Mehta T."/>
            <person name="Meldrim J."/>
            <person name="Meneus L."/>
            <person name="Mihai O."/>
            <person name="Mihalev A."/>
            <person name="Mihova T."/>
            <person name="Mittelman R."/>
            <person name="Mlenga V."/>
            <person name="Montmayeur A."/>
            <person name="Mulrain L."/>
            <person name="Navidi A."/>
            <person name="Naylor J."/>
            <person name="Negash T."/>
            <person name="Nguyen T."/>
            <person name="Nguyen N."/>
            <person name="Nicol R."/>
            <person name="Norbu C."/>
            <person name="Norbu N."/>
            <person name="Novod N."/>
            <person name="O'Neill B."/>
            <person name="Osman S."/>
            <person name="Markiewicz E."/>
            <person name="Oyono O.L."/>
            <person name="Patti C."/>
            <person name="Phunkhang P."/>
            <person name="Pierre F."/>
            <person name="Priest M."/>
            <person name="Raghuraman S."/>
            <person name="Rege F."/>
            <person name="Reyes R."/>
            <person name="Rise C."/>
            <person name="Rogov P."/>
            <person name="Ross K."/>
            <person name="Ryan E."/>
            <person name="Settipalli S."/>
            <person name="Shea T."/>
            <person name="Sherpa N."/>
            <person name="Shi L."/>
            <person name="Shih D."/>
            <person name="Sparrow T."/>
            <person name="Spaulding J."/>
            <person name="Stalker J."/>
            <person name="Stange-Thomann N."/>
            <person name="Stavropoulos S."/>
            <person name="Stone C."/>
            <person name="Strader C."/>
            <person name="Tesfaye S."/>
            <person name="Thomson T."/>
            <person name="Thoulutsang Y."/>
            <person name="Thoulutsang D."/>
            <person name="Topham K."/>
            <person name="Topping I."/>
            <person name="Tsamla T."/>
            <person name="Vassiliev H."/>
            <person name="Vo A."/>
            <person name="Wangchuk T."/>
            <person name="Wangdi T."/>
            <person name="Weiand M."/>
            <person name="Wilkinson J."/>
            <person name="Wilson A."/>
            <person name="Yadav S."/>
            <person name="Young G."/>
            <person name="Yu Q."/>
            <person name="Zembek L."/>
            <person name="Zhong D."/>
            <person name="Zimmer A."/>
            <person name="Zwirko Z."/>
            <person name="Jaffe D.B."/>
            <person name="Alvarez P."/>
            <person name="Brockman W."/>
            <person name="Butler J."/>
            <person name="Chin C."/>
            <person name="Gnerre S."/>
            <person name="Grabherr M."/>
            <person name="Kleber M."/>
            <person name="Mauceli E."/>
            <person name="MacCallum I."/>
        </authorList>
    </citation>
    <scope>NUCLEOTIDE SEQUENCE [LARGE SCALE GENOMIC DNA]</scope>
    <source>
        <strain evidence="11">Tucson 14024-0371.13</strain>
    </source>
</reference>
<evidence type="ECO:0000259" key="9">
    <source>
        <dbReference type="PROSITE" id="PS50166"/>
    </source>
</evidence>
<evidence type="ECO:0000256" key="5">
    <source>
        <dbReference type="ARBA" id="ARBA00022737"/>
    </source>
</evidence>
<dbReference type="GeneID" id="6506558"/>
<keyword evidence="6" id="KW-0653">Protein transport</keyword>
<dbReference type="Pfam" id="PF02985">
    <property type="entry name" value="HEAT"/>
    <property type="match status" value="1"/>
</dbReference>
<dbReference type="InterPro" id="IPR040122">
    <property type="entry name" value="Importin_beta"/>
</dbReference>
<proteinExistence type="predicted"/>
<evidence type="ECO:0000256" key="2">
    <source>
        <dbReference type="ARBA" id="ARBA00004496"/>
    </source>
</evidence>
<dbReference type="PANTHER" id="PTHR10527">
    <property type="entry name" value="IMPORTIN BETA"/>
    <property type="match status" value="1"/>
</dbReference>